<name>A0ACC5R4Y0_9HYPH</name>
<accession>A0ACC5R4Y0</accession>
<dbReference type="EMBL" id="JAENHL010000007">
    <property type="protein sequence ID" value="MBK1867716.1"/>
    <property type="molecule type" value="Genomic_DNA"/>
</dbReference>
<comment type="caution">
    <text evidence="1">The sequence shown here is derived from an EMBL/GenBank/DDBJ whole genome shotgun (WGS) entry which is preliminary data.</text>
</comment>
<evidence type="ECO:0000313" key="2">
    <source>
        <dbReference type="Proteomes" id="UP000616151"/>
    </source>
</evidence>
<protein>
    <submittedName>
        <fullName evidence="1">Branched-chain amino acid ABC transporter permease</fullName>
    </submittedName>
</protein>
<keyword evidence="2" id="KW-1185">Reference proteome</keyword>
<proteinExistence type="predicted"/>
<reference evidence="1" key="1">
    <citation type="submission" date="2021-01" db="EMBL/GenBank/DDBJ databases">
        <authorList>
            <person name="Sun Q."/>
        </authorList>
    </citation>
    <scope>NUCLEOTIDE SEQUENCE</scope>
    <source>
        <strain evidence="1">YIM B02566</strain>
    </source>
</reference>
<gene>
    <name evidence="1" type="ORF">JHL16_15260</name>
</gene>
<dbReference type="Proteomes" id="UP000616151">
    <property type="component" value="Unassembled WGS sequence"/>
</dbReference>
<evidence type="ECO:0000313" key="1">
    <source>
        <dbReference type="EMBL" id="MBK1867716.1"/>
    </source>
</evidence>
<sequence length="297" mass="31491">MELMLQQLINAVSLGSIYALVALGVAIVFSILRLANFAHGELMTVAGYTLYATLLAGVHWLLAAVAAIAASVIAALLLERVAYRRLRSANPLTLLITSFAVSVALQSLFLLFFGARPKGIELPAFVDAGFRIGQLRVQWLDVFIIVITGLIVLSLHLFLKKTVIGLALRSAADDFRTTRLMGIKANAVVVGAFMLSGALAGIAALFYFATVPNVVPSSGFEPMLKGFIACVIGGLGSLPAAVVGGFLLAFLEVGSDAILSNSLSPYLDAIVFGIAIILLRWRPGGLFGVRMTEDLRV</sequence>
<organism evidence="1 2">
    <name type="scientific">Taklimakanibacter albus</name>
    <dbReference type="NCBI Taxonomy" id="2800327"/>
    <lineage>
        <taxon>Bacteria</taxon>
        <taxon>Pseudomonadati</taxon>
        <taxon>Pseudomonadota</taxon>
        <taxon>Alphaproteobacteria</taxon>
        <taxon>Hyphomicrobiales</taxon>
        <taxon>Aestuariivirgaceae</taxon>
        <taxon>Taklimakanibacter</taxon>
    </lineage>
</organism>